<dbReference type="InterPro" id="IPR029016">
    <property type="entry name" value="GAF-like_dom_sf"/>
</dbReference>
<dbReference type="RefSeq" id="WP_057943692.1">
    <property type="nucleotide sequence ID" value="NZ_CP011131.1"/>
</dbReference>
<evidence type="ECO:0000259" key="1">
    <source>
        <dbReference type="PROSITE" id="PS50006"/>
    </source>
</evidence>
<name>A0ABY3X642_9GAMM</name>
<evidence type="ECO:0000313" key="3">
    <source>
        <dbReference type="Proteomes" id="UP000829194"/>
    </source>
</evidence>
<dbReference type="InterPro" id="IPR003018">
    <property type="entry name" value="GAF"/>
</dbReference>
<proteinExistence type="predicted"/>
<keyword evidence="3" id="KW-1185">Reference proteome</keyword>
<dbReference type="InterPro" id="IPR008984">
    <property type="entry name" value="SMAD_FHA_dom_sf"/>
</dbReference>
<reference evidence="2 3" key="1">
    <citation type="submission" date="2022-03" db="EMBL/GenBank/DDBJ databases">
        <title>Complete genome sequence of Lysobacter capsici VKM B-2533 and Lysobacter gummosus 10.1.1, promising sources of lytic agents.</title>
        <authorList>
            <person name="Tarlachkov S.V."/>
            <person name="Kudryakova I.V."/>
            <person name="Afoshin A.S."/>
            <person name="Leontyevskaya E.A."/>
            <person name="Leontyevskaya N.V."/>
        </authorList>
    </citation>
    <scope>NUCLEOTIDE SEQUENCE [LARGE SCALE GENOMIC DNA]</scope>
    <source>
        <strain evidence="2 3">10.1.1</strain>
    </source>
</reference>
<dbReference type="SUPFAM" id="SSF55781">
    <property type="entry name" value="GAF domain-like"/>
    <property type="match status" value="1"/>
</dbReference>
<dbReference type="Proteomes" id="UP000829194">
    <property type="component" value="Chromosome"/>
</dbReference>
<dbReference type="SUPFAM" id="SSF49879">
    <property type="entry name" value="SMAD/FHA domain"/>
    <property type="match status" value="1"/>
</dbReference>
<feature type="domain" description="FHA" evidence="1">
    <location>
        <begin position="25"/>
        <end position="74"/>
    </location>
</feature>
<dbReference type="SMART" id="SM00065">
    <property type="entry name" value="GAF"/>
    <property type="match status" value="1"/>
</dbReference>
<dbReference type="SMART" id="SM00240">
    <property type="entry name" value="FHA"/>
    <property type="match status" value="1"/>
</dbReference>
<dbReference type="Pfam" id="PF00498">
    <property type="entry name" value="FHA"/>
    <property type="match status" value="1"/>
</dbReference>
<gene>
    <name evidence="2" type="ORF">MOV92_16220</name>
</gene>
<dbReference type="InterPro" id="IPR050923">
    <property type="entry name" value="Cell_Proc_Reg/RNA_Proc"/>
</dbReference>
<dbReference type="InterPro" id="IPR000253">
    <property type="entry name" value="FHA_dom"/>
</dbReference>
<dbReference type="Pfam" id="PF01590">
    <property type="entry name" value="GAF"/>
    <property type="match status" value="1"/>
</dbReference>
<dbReference type="EMBL" id="CP093547">
    <property type="protein sequence ID" value="UNP28038.1"/>
    <property type="molecule type" value="Genomic_DNA"/>
</dbReference>
<dbReference type="CDD" id="cd00060">
    <property type="entry name" value="FHA"/>
    <property type="match status" value="1"/>
</dbReference>
<dbReference type="Gene3D" id="3.30.450.40">
    <property type="match status" value="1"/>
</dbReference>
<dbReference type="PROSITE" id="PS50006">
    <property type="entry name" value="FHA_DOMAIN"/>
    <property type="match status" value="1"/>
</dbReference>
<sequence>MPARLIAYPPEAAAISRWIPAGSRLRIGRDADCDLRIEHPTVSRSHAELRHDADGWHLLDMGSKNGSHVDGIEISDTHLDRSDCWLRFGDVLCEFSVHEEASAQEQQQRQRERRDLSAAWTRRIEAGRLGIGAAPSADTPAPLPTAVPPARETGAGLADDILRGVVELAGCSRGFLLLAQDNDFSVRASLMLDPNVLQEHGFSGSVGAVQRCLSERRPIVVNWIADELWLARRASVLAGGLKSLICLPLLHAGRVLGAVYADRRGPGEAISEFDLELLCAFADSAAVWLLAQRAFDALAPESPTGAAPRWTRIVGAQITTP</sequence>
<organism evidence="2 3">
    <name type="scientific">Lysobacter gummosus</name>
    <dbReference type="NCBI Taxonomy" id="262324"/>
    <lineage>
        <taxon>Bacteria</taxon>
        <taxon>Pseudomonadati</taxon>
        <taxon>Pseudomonadota</taxon>
        <taxon>Gammaproteobacteria</taxon>
        <taxon>Lysobacterales</taxon>
        <taxon>Lysobacteraceae</taxon>
        <taxon>Lysobacter</taxon>
    </lineage>
</organism>
<dbReference type="PANTHER" id="PTHR23308">
    <property type="entry name" value="NUCLEAR INHIBITOR OF PROTEIN PHOSPHATASE-1"/>
    <property type="match status" value="1"/>
</dbReference>
<evidence type="ECO:0000313" key="2">
    <source>
        <dbReference type="EMBL" id="UNP28038.1"/>
    </source>
</evidence>
<dbReference type="Gene3D" id="2.60.200.20">
    <property type="match status" value="1"/>
</dbReference>
<protein>
    <submittedName>
        <fullName evidence="2">FHA domain-containing protein</fullName>
    </submittedName>
</protein>
<accession>A0ABY3X642</accession>